<evidence type="ECO:0000259" key="11">
    <source>
        <dbReference type="SMART" id="SM00984"/>
    </source>
</evidence>
<feature type="binding site" evidence="10">
    <location>
        <position position="124"/>
    </location>
    <ligand>
        <name>NAD(+)</name>
        <dbReference type="ChEBI" id="CHEBI:57540"/>
    </ligand>
</feature>
<dbReference type="SUPFAM" id="SSF52413">
    <property type="entry name" value="UDP-glucose/GDP-mannose dehydrogenase C-terminal domain"/>
    <property type="match status" value="1"/>
</dbReference>
<feature type="domain" description="UDP-glucose/GDP-mannose dehydrogenase C-terminal" evidence="11">
    <location>
        <begin position="313"/>
        <end position="421"/>
    </location>
</feature>
<comment type="caution">
    <text evidence="12">The sequence shown here is derived from an EMBL/GenBank/DDBJ whole genome shotgun (WGS) entry which is preliminary data.</text>
</comment>
<evidence type="ECO:0000256" key="4">
    <source>
        <dbReference type="ARBA" id="ARBA00023002"/>
    </source>
</evidence>
<dbReference type="SMART" id="SM00984">
    <property type="entry name" value="UDPG_MGDP_dh_C"/>
    <property type="match status" value="1"/>
</dbReference>
<reference evidence="12" key="1">
    <citation type="submission" date="2022-06" db="EMBL/GenBank/DDBJ databases">
        <title>New cyanobacteria of genus Symplocastrum in benthos of Lake Baikal.</title>
        <authorList>
            <person name="Sorokovikova E."/>
            <person name="Tikhonova I."/>
            <person name="Krasnopeev A."/>
            <person name="Evseev P."/>
            <person name="Gladkikh A."/>
            <person name="Belykh O."/>
        </authorList>
    </citation>
    <scope>NUCLEOTIDE SEQUENCE</scope>
    <source>
        <strain evidence="12">BBK-W-15</strain>
    </source>
</reference>
<comment type="catalytic activity">
    <reaction evidence="6 7">
        <text>UDP-alpha-D-glucose + 2 NAD(+) + H2O = UDP-alpha-D-glucuronate + 2 NADH + 3 H(+)</text>
        <dbReference type="Rhea" id="RHEA:23596"/>
        <dbReference type="ChEBI" id="CHEBI:15377"/>
        <dbReference type="ChEBI" id="CHEBI:15378"/>
        <dbReference type="ChEBI" id="CHEBI:57540"/>
        <dbReference type="ChEBI" id="CHEBI:57945"/>
        <dbReference type="ChEBI" id="CHEBI:58052"/>
        <dbReference type="ChEBI" id="CHEBI:58885"/>
        <dbReference type="EC" id="1.1.1.22"/>
    </reaction>
</comment>
<evidence type="ECO:0000256" key="5">
    <source>
        <dbReference type="ARBA" id="ARBA00023027"/>
    </source>
</evidence>
<dbReference type="InterPro" id="IPR014027">
    <property type="entry name" value="UDP-Glc/GDP-Man_DH_C"/>
</dbReference>
<feature type="binding site" evidence="10">
    <location>
        <position position="35"/>
    </location>
    <ligand>
        <name>NAD(+)</name>
        <dbReference type="ChEBI" id="CHEBI:57540"/>
    </ligand>
</feature>
<dbReference type="SUPFAM" id="SSF48179">
    <property type="entry name" value="6-phosphogluconate dehydrogenase C-terminal domain-like"/>
    <property type="match status" value="1"/>
</dbReference>
<dbReference type="Pfam" id="PF03721">
    <property type="entry name" value="UDPG_MGDP_dh_N"/>
    <property type="match status" value="1"/>
</dbReference>
<dbReference type="InterPro" id="IPR014026">
    <property type="entry name" value="UDP-Glc/GDP-Man_DH_dimer"/>
</dbReference>
<protein>
    <recommendedName>
        <fullName evidence="3 7">UDP-glucose 6-dehydrogenase</fullName>
        <ecNumber evidence="3 7">1.1.1.22</ecNumber>
    </recommendedName>
</protein>
<feature type="binding site" evidence="10">
    <location>
        <position position="327"/>
    </location>
    <ligand>
        <name>NAD(+)</name>
        <dbReference type="ChEBI" id="CHEBI:57540"/>
    </ligand>
</feature>
<dbReference type="PANTHER" id="PTHR43750:SF1">
    <property type="entry name" value="GDP-MANNOSE 6-DEHYDROGENASE"/>
    <property type="match status" value="1"/>
</dbReference>
<evidence type="ECO:0000256" key="1">
    <source>
        <dbReference type="ARBA" id="ARBA00004701"/>
    </source>
</evidence>
<dbReference type="PIRSF" id="PIRSF500134">
    <property type="entry name" value="UDPglc_DH_bac"/>
    <property type="match status" value="1"/>
</dbReference>
<evidence type="ECO:0000256" key="7">
    <source>
        <dbReference type="PIRNR" id="PIRNR000124"/>
    </source>
</evidence>
<dbReference type="Pfam" id="PF03720">
    <property type="entry name" value="UDPG_MGDP_dh_C"/>
    <property type="match status" value="1"/>
</dbReference>
<comment type="similarity">
    <text evidence="2 7">Belongs to the UDP-glucose/GDP-mannose dehydrogenase family.</text>
</comment>
<accession>A0AAE3KMA9</accession>
<organism evidence="12 13">
    <name type="scientific">Limnofasciculus baicalensis BBK-W-15</name>
    <dbReference type="NCBI Taxonomy" id="2699891"/>
    <lineage>
        <taxon>Bacteria</taxon>
        <taxon>Bacillati</taxon>
        <taxon>Cyanobacteriota</taxon>
        <taxon>Cyanophyceae</taxon>
        <taxon>Coleofasciculales</taxon>
        <taxon>Coleofasciculaceae</taxon>
        <taxon>Limnofasciculus</taxon>
        <taxon>Limnofasciculus baicalensis</taxon>
    </lineage>
</organism>
<feature type="binding site" evidence="9">
    <location>
        <begin position="154"/>
        <end position="157"/>
    </location>
    <ligand>
        <name>substrate</name>
    </ligand>
</feature>
<evidence type="ECO:0000256" key="3">
    <source>
        <dbReference type="ARBA" id="ARBA00012954"/>
    </source>
</evidence>
<feature type="binding site" evidence="10">
    <location>
        <position position="30"/>
    </location>
    <ligand>
        <name>NAD(+)</name>
        <dbReference type="ChEBI" id="CHEBI:57540"/>
    </ligand>
</feature>
<evidence type="ECO:0000256" key="9">
    <source>
        <dbReference type="PIRSR" id="PIRSR500134-2"/>
    </source>
</evidence>
<dbReference type="Proteomes" id="UP001204953">
    <property type="component" value="Unassembled WGS sequence"/>
</dbReference>
<feature type="binding site" evidence="9">
    <location>
        <position position="206"/>
    </location>
    <ligand>
        <name>substrate</name>
    </ligand>
</feature>
<feature type="binding site" evidence="9">
    <location>
        <begin position="253"/>
        <end position="257"/>
    </location>
    <ligand>
        <name>substrate</name>
    </ligand>
</feature>
<feature type="active site" description="Nucleophile" evidence="8">
    <location>
        <position position="264"/>
    </location>
</feature>
<comment type="pathway">
    <text evidence="1">Nucleotide-sugar biosynthesis; UDP-alpha-D-glucuronate biosynthesis; UDP-alpha-D-glucuronate from UDP-alpha-D-glucose: step 1/1.</text>
</comment>
<feature type="binding site" evidence="10">
    <location>
        <position position="267"/>
    </location>
    <ligand>
        <name>NAD(+)</name>
        <dbReference type="ChEBI" id="CHEBI:57540"/>
    </ligand>
</feature>
<name>A0AAE3KMA9_9CYAN</name>
<dbReference type="InterPro" id="IPR036220">
    <property type="entry name" value="UDP-Glc/GDP-Man_DH_C_sf"/>
</dbReference>
<dbReference type="PROSITE" id="PS51257">
    <property type="entry name" value="PROKAR_LIPOPROTEIN"/>
    <property type="match status" value="1"/>
</dbReference>
<dbReference type="SUPFAM" id="SSF51735">
    <property type="entry name" value="NAD(P)-binding Rossmann-fold domains"/>
    <property type="match status" value="1"/>
</dbReference>
<dbReference type="PIRSF" id="PIRSF000124">
    <property type="entry name" value="UDPglc_GDPman_dh"/>
    <property type="match status" value="1"/>
</dbReference>
<dbReference type="InterPro" id="IPR036291">
    <property type="entry name" value="NAD(P)-bd_dom_sf"/>
</dbReference>
<evidence type="ECO:0000256" key="8">
    <source>
        <dbReference type="PIRSR" id="PIRSR500134-1"/>
    </source>
</evidence>
<proteinExistence type="inferred from homology"/>
<keyword evidence="4 7" id="KW-0560">Oxidoreductase</keyword>
<dbReference type="InterPro" id="IPR017476">
    <property type="entry name" value="UDP-Glc/GDP-Man"/>
</dbReference>
<feature type="binding site" evidence="9">
    <location>
        <position position="320"/>
    </location>
    <ligand>
        <name>substrate</name>
    </ligand>
</feature>
<dbReference type="InterPro" id="IPR008927">
    <property type="entry name" value="6-PGluconate_DH-like_C_sf"/>
</dbReference>
<gene>
    <name evidence="12" type="ORF">NJ959_09100</name>
</gene>
<dbReference type="EC" id="1.1.1.22" evidence="3 7"/>
<dbReference type="GO" id="GO:0000271">
    <property type="term" value="P:polysaccharide biosynthetic process"/>
    <property type="evidence" value="ECO:0007669"/>
    <property type="project" value="InterPro"/>
</dbReference>
<dbReference type="Gene3D" id="3.40.50.720">
    <property type="entry name" value="NAD(P)-binding Rossmann-like Domain"/>
    <property type="match status" value="2"/>
</dbReference>
<evidence type="ECO:0000313" key="13">
    <source>
        <dbReference type="Proteomes" id="UP001204953"/>
    </source>
</evidence>
<dbReference type="InterPro" id="IPR028357">
    <property type="entry name" value="UDPglc_DH_bac"/>
</dbReference>
<dbReference type="AlphaFoldDB" id="A0AAE3KMA9"/>
<evidence type="ECO:0000256" key="10">
    <source>
        <dbReference type="PIRSR" id="PIRSR500134-3"/>
    </source>
</evidence>
<dbReference type="RefSeq" id="WP_254011421.1">
    <property type="nucleotide sequence ID" value="NZ_JAMZMM010000065.1"/>
</dbReference>
<dbReference type="GO" id="GO:0003979">
    <property type="term" value="F:UDP-glucose 6-dehydrogenase activity"/>
    <property type="evidence" value="ECO:0007669"/>
    <property type="project" value="UniProtKB-EC"/>
</dbReference>
<sequence>MKISIFGLGYVGAVTAACLARDGHEVIGVDVSPEKVALIGAGESPIVEPELGKLLAEGVASKRIRATTDAEAAVIASDASLISVGTPSTERGETDLSYVFNVCKEIGSAIRKKSAPHAIVLRSTVPPGTLDRCHTLLQDTLQIESVHLAFNPEFLREGSAIRDYDAPPYTIIGTEDPVAEDVVRQMYAKVNAPVIVVKPPVAEMVKFVANTWHAAKVSFANEIGRISKGFEIDGREVMNIIVQDTKLNLSSTYMRPGFAYGGSCLPKDLRALLYCARTMDVPIPLLNAIPATNTVQIDLAVQEVLRSGARQIAVFGLAFKSGTDDLRESPSVLMVKRLLGEGCQVKIYDKAVQQARLVGTNLAYIQHNLPHFEALLVAEPQQAMEGAEMIVVTYATAEFRQVLGEAAKGTRVLDLVGIFNEPIKDLDYQGIAW</sequence>
<feature type="binding site" evidence="9">
    <location>
        <position position="261"/>
    </location>
    <ligand>
        <name>substrate</name>
    </ligand>
</feature>
<keyword evidence="13" id="KW-1185">Reference proteome</keyword>
<dbReference type="InterPro" id="IPR001732">
    <property type="entry name" value="UDP-Glc/GDP-Man_DH_N"/>
</dbReference>
<evidence type="ECO:0000313" key="12">
    <source>
        <dbReference type="EMBL" id="MCP2728626.1"/>
    </source>
</evidence>
<dbReference type="PANTHER" id="PTHR43750">
    <property type="entry name" value="UDP-GLUCOSE 6-DEHYDROGENASE TUAD"/>
    <property type="match status" value="1"/>
</dbReference>
<dbReference type="Gene3D" id="1.20.5.170">
    <property type="match status" value="1"/>
</dbReference>
<evidence type="ECO:0000256" key="2">
    <source>
        <dbReference type="ARBA" id="ARBA00006601"/>
    </source>
</evidence>
<keyword evidence="5 7" id="KW-0520">NAD</keyword>
<dbReference type="Pfam" id="PF00984">
    <property type="entry name" value="UDPG_MGDP_dh"/>
    <property type="match status" value="1"/>
</dbReference>
<dbReference type="NCBIfam" id="TIGR03026">
    <property type="entry name" value="NDP-sugDHase"/>
    <property type="match status" value="1"/>
</dbReference>
<evidence type="ECO:0000256" key="6">
    <source>
        <dbReference type="ARBA" id="ARBA00047473"/>
    </source>
</evidence>
<feature type="binding site" evidence="10">
    <location>
        <position position="86"/>
    </location>
    <ligand>
        <name>NAD(+)</name>
        <dbReference type="ChEBI" id="CHEBI:57540"/>
    </ligand>
</feature>
<feature type="binding site" evidence="10">
    <location>
        <position position="157"/>
    </location>
    <ligand>
        <name>NAD(+)</name>
        <dbReference type="ChEBI" id="CHEBI:57540"/>
    </ligand>
</feature>
<dbReference type="EMBL" id="JAMZMM010000065">
    <property type="protein sequence ID" value="MCP2728626.1"/>
    <property type="molecule type" value="Genomic_DNA"/>
</dbReference>
<dbReference type="GO" id="GO:0051287">
    <property type="term" value="F:NAD binding"/>
    <property type="evidence" value="ECO:0007669"/>
    <property type="project" value="InterPro"/>
</dbReference>